<evidence type="ECO:0000313" key="3">
    <source>
        <dbReference type="Proteomes" id="UP000076502"/>
    </source>
</evidence>
<dbReference type="EMBL" id="KQ434778">
    <property type="protein sequence ID" value="KZC04377.1"/>
    <property type="molecule type" value="Genomic_DNA"/>
</dbReference>
<protein>
    <submittedName>
        <fullName evidence="2">Uncharacterized protein</fullName>
    </submittedName>
</protein>
<sequence length="150" mass="17254">MESNSVDDPTKTTVHEGKTVTGQQQRSAGDEGWMDQTRPTEFDERKAAQRTKQTESFKTPFGRWQRHNVKENGGRRARGCFVRSRSVREENDKSLDDDTWWLCDENRGRDHQRHENRLPSSVLLILPRQTPATLSKEKGGREQRQGSGCA</sequence>
<accession>A0A154NXM9</accession>
<feature type="region of interest" description="Disordered" evidence="1">
    <location>
        <begin position="1"/>
        <end position="74"/>
    </location>
</feature>
<evidence type="ECO:0000256" key="1">
    <source>
        <dbReference type="SAM" id="MobiDB-lite"/>
    </source>
</evidence>
<dbReference type="Proteomes" id="UP000076502">
    <property type="component" value="Unassembled WGS sequence"/>
</dbReference>
<keyword evidence="3" id="KW-1185">Reference proteome</keyword>
<organism evidence="2 3">
    <name type="scientific">Dufourea novaeangliae</name>
    <name type="common">Sweat bee</name>
    <dbReference type="NCBI Taxonomy" id="178035"/>
    <lineage>
        <taxon>Eukaryota</taxon>
        <taxon>Metazoa</taxon>
        <taxon>Ecdysozoa</taxon>
        <taxon>Arthropoda</taxon>
        <taxon>Hexapoda</taxon>
        <taxon>Insecta</taxon>
        <taxon>Pterygota</taxon>
        <taxon>Neoptera</taxon>
        <taxon>Endopterygota</taxon>
        <taxon>Hymenoptera</taxon>
        <taxon>Apocrita</taxon>
        <taxon>Aculeata</taxon>
        <taxon>Apoidea</taxon>
        <taxon>Anthophila</taxon>
        <taxon>Halictidae</taxon>
        <taxon>Rophitinae</taxon>
        <taxon>Dufourea</taxon>
    </lineage>
</organism>
<gene>
    <name evidence="2" type="ORF">WN55_02739</name>
</gene>
<proteinExistence type="predicted"/>
<feature type="compositionally biased region" description="Basic and acidic residues" evidence="1">
    <location>
        <begin position="8"/>
        <end position="18"/>
    </location>
</feature>
<feature type="compositionally biased region" description="Basic and acidic residues" evidence="1">
    <location>
        <begin position="135"/>
        <end position="144"/>
    </location>
</feature>
<feature type="compositionally biased region" description="Basic and acidic residues" evidence="1">
    <location>
        <begin position="38"/>
        <end position="55"/>
    </location>
</feature>
<name>A0A154NXM9_DUFNO</name>
<evidence type="ECO:0000313" key="2">
    <source>
        <dbReference type="EMBL" id="KZC04377.1"/>
    </source>
</evidence>
<dbReference type="AlphaFoldDB" id="A0A154NXM9"/>
<reference evidence="2 3" key="1">
    <citation type="submission" date="2015-07" db="EMBL/GenBank/DDBJ databases">
        <title>The genome of Dufourea novaeangliae.</title>
        <authorList>
            <person name="Pan H."/>
            <person name="Kapheim K."/>
        </authorList>
    </citation>
    <scope>NUCLEOTIDE SEQUENCE [LARGE SCALE GENOMIC DNA]</scope>
    <source>
        <strain evidence="2">0120121106</strain>
        <tissue evidence="2">Whole body</tissue>
    </source>
</reference>
<feature type="region of interest" description="Disordered" evidence="1">
    <location>
        <begin position="128"/>
        <end position="150"/>
    </location>
</feature>